<dbReference type="Proteomes" id="UP000188324">
    <property type="component" value="Chromosome"/>
</dbReference>
<dbReference type="PROSITE" id="PS01184">
    <property type="entry name" value="UBIE_2"/>
    <property type="match status" value="1"/>
</dbReference>
<keyword evidence="1 2" id="KW-0489">Methyltransferase</keyword>
<keyword evidence="1" id="KW-0474">Menaquinone biosynthesis</keyword>
<dbReference type="CDD" id="cd02440">
    <property type="entry name" value="AdoMet_MTases"/>
    <property type="match status" value="1"/>
</dbReference>
<evidence type="ECO:0000256" key="1">
    <source>
        <dbReference type="HAMAP-Rule" id="MF_01813"/>
    </source>
</evidence>
<comment type="similarity">
    <text evidence="1">Belongs to the class I-like SAM-binding methyltransferase superfamily. MenG/UbiE family.</text>
</comment>
<dbReference type="Pfam" id="PF01209">
    <property type="entry name" value="Ubie_methyltran"/>
    <property type="match status" value="1"/>
</dbReference>
<gene>
    <name evidence="1" type="primary">menG</name>
    <name evidence="2" type="ORF">RPIT_02595</name>
</gene>
<sequence length="231" mass="25281">MQNQRATMQKRRGDVAAMFDGVAKRYDLFNSVLSLGQVHAWRRATVRAIEPRPGQRILDLAAGTGTSTAAIAESGAYVVASDISIGMLTQGRKQQPHLDFVAGDALALPFPDDTFEAVTISYGLRNVERTLDALVEMRRVTRPGGRLVIAEFSTPTNPAFRHVYTNYLVGALPTIAKASSNPVAYGYLAESIMAWPDQRGLADLMVEAGWTDVEWQNHAGGIVALHRGWKR</sequence>
<dbReference type="PROSITE" id="PS51608">
    <property type="entry name" value="SAM_MT_UBIE"/>
    <property type="match status" value="1"/>
</dbReference>
<dbReference type="PANTHER" id="PTHR43591:SF24">
    <property type="entry name" value="2-METHOXY-6-POLYPRENYL-1,4-BENZOQUINOL METHYLASE, MITOCHONDRIAL"/>
    <property type="match status" value="1"/>
</dbReference>
<dbReference type="GO" id="GO:0009234">
    <property type="term" value="P:menaquinone biosynthetic process"/>
    <property type="evidence" value="ECO:0007669"/>
    <property type="project" value="UniProtKB-UniRule"/>
</dbReference>
<comment type="catalytic activity">
    <reaction evidence="1">
        <text>a 2-demethylmenaquinol + S-adenosyl-L-methionine = a menaquinol + S-adenosyl-L-homocysteine + H(+)</text>
        <dbReference type="Rhea" id="RHEA:42640"/>
        <dbReference type="Rhea" id="RHEA-COMP:9539"/>
        <dbReference type="Rhea" id="RHEA-COMP:9563"/>
        <dbReference type="ChEBI" id="CHEBI:15378"/>
        <dbReference type="ChEBI" id="CHEBI:18151"/>
        <dbReference type="ChEBI" id="CHEBI:55437"/>
        <dbReference type="ChEBI" id="CHEBI:57856"/>
        <dbReference type="ChEBI" id="CHEBI:59789"/>
        <dbReference type="EC" id="2.1.1.163"/>
    </reaction>
</comment>
<dbReference type="RefSeq" id="WP_077340310.1">
    <property type="nucleotide sequence ID" value="NZ_CP019605.1"/>
</dbReference>
<evidence type="ECO:0000313" key="2">
    <source>
        <dbReference type="EMBL" id="AQP43842.1"/>
    </source>
</evidence>
<keyword evidence="1 2" id="KW-0808">Transferase</keyword>
<dbReference type="EMBL" id="CP019605">
    <property type="protein sequence ID" value="AQP43842.1"/>
    <property type="molecule type" value="Genomic_DNA"/>
</dbReference>
<comment type="pathway">
    <text evidence="1">Quinol/quinone metabolism; menaquinone biosynthesis; menaquinol from 1,4-dihydroxy-2-naphthoate: step 2/2.</text>
</comment>
<dbReference type="KEGG" id="tfl:RPIT_02595"/>
<dbReference type="SUPFAM" id="SSF53335">
    <property type="entry name" value="S-adenosyl-L-methionine-dependent methyltransferases"/>
    <property type="match status" value="1"/>
</dbReference>
<feature type="binding site" evidence="1">
    <location>
        <position position="64"/>
    </location>
    <ligand>
        <name>S-adenosyl-L-methionine</name>
        <dbReference type="ChEBI" id="CHEBI:59789"/>
    </ligand>
</feature>
<name>A0A1Q2CCJ8_9ACTN</name>
<protein>
    <recommendedName>
        <fullName evidence="1">Demethylmenaquinone methyltransferase</fullName>
        <ecNumber evidence="1">2.1.1.163</ecNumber>
    </recommendedName>
</protein>
<dbReference type="NCBIfam" id="TIGR01934">
    <property type="entry name" value="MenG_MenH_UbiE"/>
    <property type="match status" value="1"/>
</dbReference>
<keyword evidence="1" id="KW-0949">S-adenosyl-L-methionine</keyword>
<dbReference type="GO" id="GO:0043770">
    <property type="term" value="F:demethylmenaquinone methyltransferase activity"/>
    <property type="evidence" value="ECO:0007669"/>
    <property type="project" value="UniProtKB-UniRule"/>
</dbReference>
<evidence type="ECO:0000313" key="3">
    <source>
        <dbReference type="Proteomes" id="UP000188324"/>
    </source>
</evidence>
<dbReference type="EC" id="2.1.1.163" evidence="1"/>
<dbReference type="STRING" id="1610493.RPIT_02595"/>
<proteinExistence type="inferred from homology"/>
<dbReference type="OrthoDB" id="9808140at2"/>
<dbReference type="GO" id="GO:0032259">
    <property type="term" value="P:methylation"/>
    <property type="evidence" value="ECO:0007669"/>
    <property type="project" value="UniProtKB-KW"/>
</dbReference>
<dbReference type="InterPro" id="IPR023576">
    <property type="entry name" value="UbiE/COQ5_MeTrFase_CS"/>
</dbReference>
<accession>A0A1Q2CCJ8</accession>
<dbReference type="InterPro" id="IPR029063">
    <property type="entry name" value="SAM-dependent_MTases_sf"/>
</dbReference>
<feature type="binding site" evidence="1">
    <location>
        <position position="82"/>
    </location>
    <ligand>
        <name>S-adenosyl-L-methionine</name>
        <dbReference type="ChEBI" id="CHEBI:59789"/>
    </ligand>
</feature>
<dbReference type="UniPathway" id="UPA00079">
    <property type="reaction ID" value="UER00169"/>
</dbReference>
<dbReference type="PANTHER" id="PTHR43591">
    <property type="entry name" value="METHYLTRANSFERASE"/>
    <property type="match status" value="1"/>
</dbReference>
<dbReference type="AlphaFoldDB" id="A0A1Q2CCJ8"/>
<keyword evidence="3" id="KW-1185">Reference proteome</keyword>
<organism evidence="2 3">
    <name type="scientific">Tessaracoccus flavus</name>
    <dbReference type="NCBI Taxonomy" id="1610493"/>
    <lineage>
        <taxon>Bacteria</taxon>
        <taxon>Bacillati</taxon>
        <taxon>Actinomycetota</taxon>
        <taxon>Actinomycetes</taxon>
        <taxon>Propionibacteriales</taxon>
        <taxon>Propionibacteriaceae</taxon>
        <taxon>Tessaracoccus</taxon>
    </lineage>
</organism>
<dbReference type="InterPro" id="IPR004033">
    <property type="entry name" value="UbiE/COQ5_MeTrFase"/>
</dbReference>
<feature type="binding site" evidence="1">
    <location>
        <begin position="104"/>
        <end position="105"/>
    </location>
    <ligand>
        <name>S-adenosyl-L-methionine</name>
        <dbReference type="ChEBI" id="CHEBI:59789"/>
    </ligand>
</feature>
<comment type="function">
    <text evidence="1">Methyltransferase required for the conversion of demethylmenaquinol (DMKH2) to menaquinol (MKH2).</text>
</comment>
<dbReference type="HAMAP" id="MF_01813">
    <property type="entry name" value="MenG_UbiE_methyltr"/>
    <property type="match status" value="1"/>
</dbReference>
<dbReference type="NCBIfam" id="NF001241">
    <property type="entry name" value="PRK00216.1-2"/>
    <property type="match status" value="1"/>
</dbReference>
<reference evidence="2 3" key="1">
    <citation type="journal article" date="2016" name="Int. J. Syst. Evol. Microbiol.">
        <title>Tessaracoccus flavus sp. nov., isolated from the drainage system of a lindane-producing factory.</title>
        <authorList>
            <person name="Kumari R."/>
            <person name="Singh P."/>
            <person name="Schumann P."/>
            <person name="Lal R."/>
        </authorList>
    </citation>
    <scope>NUCLEOTIDE SEQUENCE [LARGE SCALE GENOMIC DNA]</scope>
    <source>
        <strain evidence="2 3">RP1T</strain>
    </source>
</reference>
<dbReference type="Gene3D" id="3.40.50.150">
    <property type="entry name" value="Vaccinia Virus protein VP39"/>
    <property type="match status" value="1"/>
</dbReference>
<feature type="binding site" evidence="1">
    <location>
        <position position="121"/>
    </location>
    <ligand>
        <name>S-adenosyl-L-methionine</name>
        <dbReference type="ChEBI" id="CHEBI:59789"/>
    </ligand>
</feature>